<dbReference type="PANTHER" id="PTHR33463:SF221">
    <property type="entry name" value="LEUCINE-RICH REPEAT DOMAIN, L DOMAIN-CONTAINING PROTEIN"/>
    <property type="match status" value="1"/>
</dbReference>
<protein>
    <recommendedName>
        <fullName evidence="4">Disease resistance protein At4g27190-like leucine-rich repeats domain-containing protein</fullName>
    </recommendedName>
</protein>
<organism evidence="5 6">
    <name type="scientific">Acer negundo</name>
    <name type="common">Box elder</name>
    <dbReference type="NCBI Taxonomy" id="4023"/>
    <lineage>
        <taxon>Eukaryota</taxon>
        <taxon>Viridiplantae</taxon>
        <taxon>Streptophyta</taxon>
        <taxon>Embryophyta</taxon>
        <taxon>Tracheophyta</taxon>
        <taxon>Spermatophyta</taxon>
        <taxon>Magnoliopsida</taxon>
        <taxon>eudicotyledons</taxon>
        <taxon>Gunneridae</taxon>
        <taxon>Pentapetalae</taxon>
        <taxon>rosids</taxon>
        <taxon>malvids</taxon>
        <taxon>Sapindales</taxon>
        <taxon>Sapindaceae</taxon>
        <taxon>Hippocastanoideae</taxon>
        <taxon>Acereae</taxon>
        <taxon>Acer</taxon>
    </lineage>
</organism>
<comment type="caution">
    <text evidence="5">The sequence shown here is derived from an EMBL/GenBank/DDBJ whole genome shotgun (WGS) entry which is preliminary data.</text>
</comment>
<dbReference type="Gene3D" id="3.80.10.10">
    <property type="entry name" value="Ribonuclease Inhibitor"/>
    <property type="match status" value="1"/>
</dbReference>
<feature type="domain" description="Disease resistance protein At4g27190-like leucine-rich repeats" evidence="4">
    <location>
        <begin position="253"/>
        <end position="300"/>
    </location>
</feature>
<accession>A0AAD5J3W4</accession>
<dbReference type="InterPro" id="IPR032675">
    <property type="entry name" value="LRR_dom_sf"/>
</dbReference>
<feature type="domain" description="Disease resistance protein At4g27190-like leucine-rich repeats" evidence="4">
    <location>
        <begin position="168"/>
        <end position="245"/>
    </location>
</feature>
<evidence type="ECO:0000256" key="2">
    <source>
        <dbReference type="SAM" id="Coils"/>
    </source>
</evidence>
<reference evidence="5" key="1">
    <citation type="journal article" date="2022" name="Plant J.">
        <title>Strategies of tolerance reflected in two North American maple genomes.</title>
        <authorList>
            <person name="McEvoy S.L."/>
            <person name="Sezen U.U."/>
            <person name="Trouern-Trend A."/>
            <person name="McMahon S.M."/>
            <person name="Schaberg P.G."/>
            <person name="Yang J."/>
            <person name="Wegrzyn J.L."/>
            <person name="Swenson N.G."/>
        </authorList>
    </citation>
    <scope>NUCLEOTIDE SEQUENCE</scope>
    <source>
        <strain evidence="5">91603</strain>
    </source>
</reference>
<dbReference type="Pfam" id="PF23247">
    <property type="entry name" value="LRR_RPS2"/>
    <property type="match status" value="3"/>
</dbReference>
<evidence type="ECO:0000313" key="6">
    <source>
        <dbReference type="Proteomes" id="UP001064489"/>
    </source>
</evidence>
<feature type="region of interest" description="Disordered" evidence="3">
    <location>
        <begin position="457"/>
        <end position="476"/>
    </location>
</feature>
<dbReference type="InterPro" id="IPR050905">
    <property type="entry name" value="Plant_NBS-LRR"/>
</dbReference>
<gene>
    <name evidence="5" type="ORF">LWI28_005352</name>
</gene>
<evidence type="ECO:0000256" key="1">
    <source>
        <dbReference type="ARBA" id="ARBA00022821"/>
    </source>
</evidence>
<dbReference type="EMBL" id="JAJSOW010000100">
    <property type="protein sequence ID" value="KAI9185216.1"/>
    <property type="molecule type" value="Genomic_DNA"/>
</dbReference>
<reference evidence="5" key="2">
    <citation type="submission" date="2023-02" db="EMBL/GenBank/DDBJ databases">
        <authorList>
            <person name="Swenson N.G."/>
            <person name="Wegrzyn J.L."/>
            <person name="Mcevoy S.L."/>
        </authorList>
    </citation>
    <scope>NUCLEOTIDE SEQUENCE</scope>
    <source>
        <strain evidence="5">91603</strain>
        <tissue evidence="5">Leaf</tissue>
    </source>
</reference>
<keyword evidence="2" id="KW-0175">Coiled coil</keyword>
<evidence type="ECO:0000256" key="3">
    <source>
        <dbReference type="SAM" id="MobiDB-lite"/>
    </source>
</evidence>
<dbReference type="SUPFAM" id="SSF52058">
    <property type="entry name" value="L domain-like"/>
    <property type="match status" value="1"/>
</dbReference>
<feature type="domain" description="Disease resistance protein At4g27190-like leucine-rich repeats" evidence="4">
    <location>
        <begin position="340"/>
        <end position="456"/>
    </location>
</feature>
<feature type="coiled-coil region" evidence="2">
    <location>
        <begin position="72"/>
        <end position="99"/>
    </location>
</feature>
<evidence type="ECO:0000313" key="5">
    <source>
        <dbReference type="EMBL" id="KAI9185216.1"/>
    </source>
</evidence>
<name>A0AAD5J3W4_ACENE</name>
<dbReference type="Proteomes" id="UP001064489">
    <property type="component" value="Chromosome 3"/>
</dbReference>
<dbReference type="AlphaFoldDB" id="A0AAD5J3W4"/>
<dbReference type="PANTHER" id="PTHR33463">
    <property type="entry name" value="NB-ARC DOMAIN-CONTAINING PROTEIN-RELATED"/>
    <property type="match status" value="1"/>
</dbReference>
<keyword evidence="1" id="KW-0611">Plant defense</keyword>
<sequence>MEFASSILSSILSKIGEYLVDSSTHQANYLLRFKNIVEDLKKEEGNLRSKQLRVQHDVERAKRNTEEIDKDVEEWLMDAQNVLEEIQRLEGDIQLEQLKVSVCDSLEYIVEVKEAEENVAGGGNDVMFPKLRKLQLHGLKNFINFYSENSSLNLRTAKEGLNLRRYDLQNLEELEISRCRVQVLFHLEGLEQELAFPRLEILELESLKELECLWLTHLILSTLARNLLQLESIDIDNCKELEQIIVEDHIEDDHVQLGLFPNLSSISVQGCSKLKSLFPVSIAFLLSLQNLTTLKLYNCQGPTHLFSSTLVRNLMQLEIIYIWNCKELEQIIVEDHTEDHHVQLGLFPNLSSISVKRCGKLKTLFPALTIVRSGLQKLKTINVERSSQLEELFGHKEEADMTSDREMALPRLEELTLEQLASLINFCPVGYHLIFPSLSRLEVTNCPKLTTRFSVDQNSSVHTETEARDMEQSPPETTRRIYCLDVNTLQKWLPPYIGK</sequence>
<dbReference type="InterPro" id="IPR057135">
    <property type="entry name" value="At4g27190-like_LRR"/>
</dbReference>
<proteinExistence type="predicted"/>
<evidence type="ECO:0000259" key="4">
    <source>
        <dbReference type="Pfam" id="PF23247"/>
    </source>
</evidence>
<keyword evidence="6" id="KW-1185">Reference proteome</keyword>